<keyword evidence="10" id="KW-0747">Spliceosome</keyword>
<evidence type="ECO:0000256" key="26">
    <source>
        <dbReference type="SAM" id="MobiDB-lite"/>
    </source>
</evidence>
<dbReference type="EC" id="2.7.11.1" evidence="3"/>
<evidence type="ECO:0000256" key="20">
    <source>
        <dbReference type="ARBA" id="ARBA00023637"/>
    </source>
</evidence>
<dbReference type="Pfam" id="PF13233">
    <property type="entry name" value="Complex1_LYR_2"/>
    <property type="match status" value="1"/>
</dbReference>
<keyword evidence="13" id="KW-0995">Kinetochore</keyword>
<evidence type="ECO:0000256" key="4">
    <source>
        <dbReference type="ARBA" id="ARBA00022454"/>
    </source>
</evidence>
<dbReference type="AlphaFoldDB" id="A0A194QVU9"/>
<feature type="compositionally biased region" description="Polar residues" evidence="26">
    <location>
        <begin position="163"/>
        <end position="172"/>
    </location>
</feature>
<dbReference type="InterPro" id="IPR044092">
    <property type="entry name" value="STKc_PRP4"/>
</dbReference>
<feature type="region of interest" description="Disordered" evidence="26">
    <location>
        <begin position="294"/>
        <end position="545"/>
    </location>
</feature>
<dbReference type="CDD" id="cd20270">
    <property type="entry name" value="Complex1_LYR_SDHAF3_LYRM10"/>
    <property type="match status" value="1"/>
</dbReference>
<dbReference type="PANTHER" id="PTHR24058">
    <property type="entry name" value="DUAL SPECIFICITY PROTEIN KINASE"/>
    <property type="match status" value="1"/>
</dbReference>
<evidence type="ECO:0000256" key="1">
    <source>
        <dbReference type="ARBA" id="ARBA00004123"/>
    </source>
</evidence>
<evidence type="ECO:0000256" key="5">
    <source>
        <dbReference type="ARBA" id="ARBA00022499"/>
    </source>
</evidence>
<keyword evidence="9" id="KW-0808">Transferase</keyword>
<feature type="region of interest" description="Disordered" evidence="26">
    <location>
        <begin position="239"/>
        <end position="280"/>
    </location>
</feature>
<dbReference type="InParanoid" id="A0A194QVU9"/>
<keyword evidence="15" id="KW-0832">Ubl conjugation</keyword>
<evidence type="ECO:0000256" key="23">
    <source>
        <dbReference type="ARBA" id="ARBA00048659"/>
    </source>
</evidence>
<dbReference type="Proteomes" id="UP000053240">
    <property type="component" value="Unassembled WGS sequence"/>
</dbReference>
<dbReference type="PANTHER" id="PTHR24058:SF103">
    <property type="entry name" value="SERINE_THREONINE-PROTEIN KINASE PRP4 HOMOLOG"/>
    <property type="match status" value="1"/>
</dbReference>
<comment type="catalytic activity">
    <reaction evidence="23">
        <text>L-threonyl-[protein] + ATP = O-phospho-L-threonyl-[protein] + ADP + H(+)</text>
        <dbReference type="Rhea" id="RHEA:46608"/>
        <dbReference type="Rhea" id="RHEA-COMP:11060"/>
        <dbReference type="Rhea" id="RHEA-COMP:11605"/>
        <dbReference type="ChEBI" id="CHEBI:15378"/>
        <dbReference type="ChEBI" id="CHEBI:30013"/>
        <dbReference type="ChEBI" id="CHEBI:30616"/>
        <dbReference type="ChEBI" id="CHEBI:61977"/>
        <dbReference type="ChEBI" id="CHEBI:456216"/>
        <dbReference type="EC" id="2.7.11.1"/>
    </reaction>
    <physiologicalReaction direction="left-to-right" evidence="23">
        <dbReference type="Rhea" id="RHEA:46609"/>
    </physiologicalReaction>
</comment>
<feature type="domain" description="Protein kinase" evidence="28">
    <location>
        <begin position="600"/>
        <end position="919"/>
    </location>
</feature>
<evidence type="ECO:0000256" key="15">
    <source>
        <dbReference type="ARBA" id="ARBA00022843"/>
    </source>
</evidence>
<evidence type="ECO:0000256" key="13">
    <source>
        <dbReference type="ARBA" id="ARBA00022838"/>
    </source>
</evidence>
<keyword evidence="18" id="KW-0539">Nucleus</keyword>
<dbReference type="STRING" id="76193.A0A194QVU9"/>
<comment type="subcellular location">
    <subcellularLocation>
        <location evidence="2">Chromosome</location>
        <location evidence="2">Centromere</location>
        <location evidence="2">Kinetochore</location>
    </subcellularLocation>
    <subcellularLocation>
        <location evidence="1">Nucleus</location>
    </subcellularLocation>
</comment>
<dbReference type="Gene3D" id="1.10.510.10">
    <property type="entry name" value="Transferase(Phosphotransferase) domain 1"/>
    <property type="match status" value="1"/>
</dbReference>
<keyword evidence="27" id="KW-0812">Transmembrane</keyword>
<dbReference type="PROSITE" id="PS50011">
    <property type="entry name" value="PROTEIN_KINASE_DOM"/>
    <property type="match status" value="1"/>
</dbReference>
<evidence type="ECO:0000256" key="7">
    <source>
        <dbReference type="ARBA" id="ARBA00022553"/>
    </source>
</evidence>
<evidence type="ECO:0000256" key="27">
    <source>
        <dbReference type="SAM" id="Phobius"/>
    </source>
</evidence>
<keyword evidence="27" id="KW-1133">Transmembrane helix</keyword>
<keyword evidence="27" id="KW-0472">Membrane</keyword>
<evidence type="ECO:0000259" key="28">
    <source>
        <dbReference type="PROSITE" id="PS50011"/>
    </source>
</evidence>
<sequence length="1025" mass="119846">MLYRPTDLLRLPHGLRNLLIISTYFLVFYYLLLLMDKEESNDVEVSENEDLTRKRKKSKKHKKRRKASVNDDDISAKKRKKSKKEKNKSPKPESETSLSDVEELITKSQHRISNKKSSHSSPVTEKEPIKNKTSKAKNGDAESHKNSKKKANSKSNKYDGLETISSNSGTENYQEDCASPELALIEDDLNLEELMKQKELLQARLVAYYSDKSEDGECKDKVGLGATNNKVICINEESCTPTLEKMPKDRDHDTKLTTKHKSSKDHSSERKSDKHSYKYLKEDLRDVIKREKKVERRTEEWKDAKDQRMRKEMERYTPTYRERERERERKREREREADREREREKERDRERMRRSLAHKKKERDRSSRHSRERYSPAGRRDRRSDYRRSRSRDNRARSRDSKLDYRDRHRVGYKQSSHEATQTIVSSSDEELNISVKTDEEEETEEQIIERRRKQREQLMKRLGGRDNSLSGKLTPPLTEIKQKTPPKEDSTVVSVPKENEVVVTPEPAKSDINTDAKAQDNEDGNNSDNDKTGTSSADEKKSKGWDMFADQDNFHSFDTPTNRETNNKNTIENPSLNDNWDDAEGYYRVRIGETLDNRYSVYGYTGQGVFSNVVRARDLIRGSTDVAVKIIRNNEIMHKTGLRELEMLKKLNDADPEDKYHCLRLFRHFFHKRHLCMVLEPLAMNLREVLKKYGKNSGIHIKAVRSYTQQILLALKLLKKTKILHADIKPDNILVNDTKLVLKLCDFGAASHITDNEITPYLVSRFYRAPEIILGVPYDYGIDMWSTACTIYELSTGRIMFSGKSNNEMLKYFMDLKGKIPNKIAKKGQFKDQHFDANCNFLYHELDKITEREKVVIMSSIKPTRDLQLELAPPHHRLPPAEAKKIAQLKDLLERMLMLDPTKRASFKTMFPADHVFKVRRLYKLILRVHRGMPAELRVLGDNYARDEFKRHKNCNPAEARIFLNEWTDYAISLAQQMKPLQQAKKKAVGKYLDPKMLDFMTEDQLIQLYELHQATLSDSKKPN</sequence>
<keyword evidence="30" id="KW-1185">Reference proteome</keyword>
<keyword evidence="14" id="KW-0067">ATP-binding</keyword>
<dbReference type="GO" id="GO:0005524">
    <property type="term" value="F:ATP binding"/>
    <property type="evidence" value="ECO:0007669"/>
    <property type="project" value="UniProtKB-KW"/>
</dbReference>
<dbReference type="InterPro" id="IPR050494">
    <property type="entry name" value="Ser_Thr_dual-spec_kinase"/>
</dbReference>
<evidence type="ECO:0000256" key="12">
    <source>
        <dbReference type="ARBA" id="ARBA00022777"/>
    </source>
</evidence>
<feature type="region of interest" description="Disordered" evidence="26">
    <location>
        <begin position="557"/>
        <end position="577"/>
    </location>
</feature>
<feature type="compositionally biased region" description="Basic and acidic residues" evidence="26">
    <location>
        <begin position="264"/>
        <end position="280"/>
    </location>
</feature>
<evidence type="ECO:0000256" key="9">
    <source>
        <dbReference type="ARBA" id="ARBA00022679"/>
    </source>
</evidence>
<gene>
    <name evidence="29" type="ORF">RR48_15231</name>
</gene>
<keyword evidence="12 29" id="KW-0418">Kinase</keyword>
<dbReference type="EMBL" id="KQ461108">
    <property type="protein sequence ID" value="KPJ09090.1"/>
    <property type="molecule type" value="Genomic_DNA"/>
</dbReference>
<feature type="compositionally biased region" description="Basic and acidic residues" evidence="26">
    <location>
        <begin position="363"/>
        <end position="407"/>
    </location>
</feature>
<feature type="compositionally biased region" description="Basic and acidic residues" evidence="26">
    <location>
        <begin position="294"/>
        <end position="353"/>
    </location>
</feature>
<proteinExistence type="inferred from homology"/>
<dbReference type="CDD" id="cd14135">
    <property type="entry name" value="STKc_PRP4"/>
    <property type="match status" value="1"/>
</dbReference>
<comment type="similarity">
    <text evidence="19">Belongs to the protein kinase superfamily. CMGC Ser/Thr protein kinase family.</text>
</comment>
<evidence type="ECO:0000256" key="17">
    <source>
        <dbReference type="ARBA" id="ARBA00023187"/>
    </source>
</evidence>
<feature type="compositionally biased region" description="Basic residues" evidence="26">
    <location>
        <begin position="53"/>
        <end position="67"/>
    </location>
</feature>
<dbReference type="GO" id="GO:0045292">
    <property type="term" value="P:mRNA cis splicing, via spliceosome"/>
    <property type="evidence" value="ECO:0007669"/>
    <property type="project" value="InterPro"/>
</dbReference>
<keyword evidence="4" id="KW-0158">Chromosome</keyword>
<evidence type="ECO:0000256" key="18">
    <source>
        <dbReference type="ARBA" id="ARBA00023242"/>
    </source>
</evidence>
<evidence type="ECO:0000256" key="8">
    <source>
        <dbReference type="ARBA" id="ARBA00022664"/>
    </source>
</evidence>
<dbReference type="InterPro" id="IPR008271">
    <property type="entry name" value="Ser/Thr_kinase_AS"/>
</dbReference>
<reference evidence="29 30" key="1">
    <citation type="journal article" date="2015" name="Nat. Commun.">
        <title>Outbred genome sequencing and CRISPR/Cas9 gene editing in butterflies.</title>
        <authorList>
            <person name="Li X."/>
            <person name="Fan D."/>
            <person name="Zhang W."/>
            <person name="Liu G."/>
            <person name="Zhang L."/>
            <person name="Zhao L."/>
            <person name="Fang X."/>
            <person name="Chen L."/>
            <person name="Dong Y."/>
            <person name="Chen Y."/>
            <person name="Ding Y."/>
            <person name="Zhao R."/>
            <person name="Feng M."/>
            <person name="Zhu Y."/>
            <person name="Feng Y."/>
            <person name="Jiang X."/>
            <person name="Zhu D."/>
            <person name="Xiang H."/>
            <person name="Feng X."/>
            <person name="Li S."/>
            <person name="Wang J."/>
            <person name="Zhang G."/>
            <person name="Kronforst M.R."/>
            <person name="Wang W."/>
        </authorList>
    </citation>
    <scope>NUCLEOTIDE SEQUENCE [LARGE SCALE GENOMIC DNA]</scope>
    <source>
        <strain evidence="29">Ya'a_city_454_Pm</strain>
        <tissue evidence="29">Whole body</tissue>
    </source>
</reference>
<feature type="coiled-coil region" evidence="25">
    <location>
        <begin position="184"/>
        <end position="211"/>
    </location>
</feature>
<evidence type="ECO:0000256" key="14">
    <source>
        <dbReference type="ARBA" id="ARBA00022840"/>
    </source>
</evidence>
<evidence type="ECO:0000256" key="11">
    <source>
        <dbReference type="ARBA" id="ARBA00022741"/>
    </source>
</evidence>
<dbReference type="InterPro" id="IPR011009">
    <property type="entry name" value="Kinase-like_dom_sf"/>
</dbReference>
<comment type="subunit">
    <text evidence="22">Interacts with CLK1 C-terminus. Associates with the U5 snRNP and NCOR1 deacetylase complexes. Identified in the spliceosome C complex.</text>
</comment>
<keyword evidence="16" id="KW-0007">Acetylation</keyword>
<evidence type="ECO:0000256" key="19">
    <source>
        <dbReference type="ARBA" id="ARBA00023596"/>
    </source>
</evidence>
<dbReference type="GO" id="GO:0004674">
    <property type="term" value="F:protein serine/threonine kinase activity"/>
    <property type="evidence" value="ECO:0007669"/>
    <property type="project" value="UniProtKB-KW"/>
</dbReference>
<keyword evidence="6" id="KW-0723">Serine/threonine-protein kinase</keyword>
<dbReference type="Gene3D" id="3.30.200.20">
    <property type="entry name" value="Phosphorylase Kinase, domain 1"/>
    <property type="match status" value="1"/>
</dbReference>
<evidence type="ECO:0000256" key="22">
    <source>
        <dbReference type="ARBA" id="ARBA00046964"/>
    </source>
</evidence>
<feature type="compositionally biased region" description="Basic and acidic residues" evidence="26">
    <location>
        <begin position="481"/>
        <end position="491"/>
    </location>
</feature>
<feature type="compositionally biased region" description="Polar residues" evidence="26">
    <location>
        <begin position="525"/>
        <end position="537"/>
    </location>
</feature>
<evidence type="ECO:0000256" key="10">
    <source>
        <dbReference type="ARBA" id="ARBA00022728"/>
    </source>
</evidence>
<dbReference type="FunCoup" id="A0A194QVU9">
    <property type="interactions" value="1446"/>
</dbReference>
<feature type="compositionally biased region" description="Basic residues" evidence="26">
    <location>
        <begin position="77"/>
        <end position="86"/>
    </location>
</feature>
<feature type="compositionally biased region" description="Basic and acidic residues" evidence="26">
    <location>
        <begin position="245"/>
        <end position="256"/>
    </location>
</feature>
<dbReference type="InterPro" id="IPR000719">
    <property type="entry name" value="Prot_kinase_dom"/>
</dbReference>
<dbReference type="SUPFAM" id="SSF56112">
    <property type="entry name" value="Protein kinase-like (PK-like)"/>
    <property type="match status" value="1"/>
</dbReference>
<feature type="region of interest" description="Disordered" evidence="26">
    <location>
        <begin position="42"/>
        <end position="175"/>
    </location>
</feature>
<feature type="compositionally biased region" description="Polar residues" evidence="26">
    <location>
        <begin position="414"/>
        <end position="427"/>
    </location>
</feature>
<evidence type="ECO:0000256" key="16">
    <source>
        <dbReference type="ARBA" id="ARBA00022990"/>
    </source>
</evidence>
<feature type="compositionally biased region" description="Basic and acidic residues" evidence="26">
    <location>
        <begin position="509"/>
        <end position="521"/>
    </location>
</feature>
<dbReference type="GO" id="GO:0005681">
    <property type="term" value="C:spliceosomal complex"/>
    <property type="evidence" value="ECO:0007669"/>
    <property type="project" value="UniProtKB-KW"/>
</dbReference>
<keyword evidence="5" id="KW-1017">Isopeptide bond</keyword>
<dbReference type="SMART" id="SM00220">
    <property type="entry name" value="S_TKc"/>
    <property type="match status" value="1"/>
</dbReference>
<keyword evidence="17" id="KW-0508">mRNA splicing</keyword>
<name>A0A194QVU9_PAPMA</name>
<organism evidence="29 30">
    <name type="scientific">Papilio machaon</name>
    <name type="common">Old World swallowtail butterfly</name>
    <dbReference type="NCBI Taxonomy" id="76193"/>
    <lineage>
        <taxon>Eukaryota</taxon>
        <taxon>Metazoa</taxon>
        <taxon>Ecdysozoa</taxon>
        <taxon>Arthropoda</taxon>
        <taxon>Hexapoda</taxon>
        <taxon>Insecta</taxon>
        <taxon>Pterygota</taxon>
        <taxon>Neoptera</taxon>
        <taxon>Endopterygota</taxon>
        <taxon>Lepidoptera</taxon>
        <taxon>Glossata</taxon>
        <taxon>Ditrysia</taxon>
        <taxon>Papilionoidea</taxon>
        <taxon>Papilionidae</taxon>
        <taxon>Papilioninae</taxon>
        <taxon>Papilio</taxon>
    </lineage>
</organism>
<evidence type="ECO:0000256" key="6">
    <source>
        <dbReference type="ARBA" id="ARBA00022527"/>
    </source>
</evidence>
<feature type="compositionally biased region" description="Basic residues" evidence="26">
    <location>
        <begin position="108"/>
        <end position="118"/>
    </location>
</feature>
<comment type="catalytic activity">
    <reaction evidence="24">
        <text>L-seryl-[protein] + ATP = O-phospho-L-seryl-[protein] + ADP + H(+)</text>
        <dbReference type="Rhea" id="RHEA:17989"/>
        <dbReference type="Rhea" id="RHEA-COMP:9863"/>
        <dbReference type="Rhea" id="RHEA-COMP:11604"/>
        <dbReference type="ChEBI" id="CHEBI:15378"/>
        <dbReference type="ChEBI" id="CHEBI:29999"/>
        <dbReference type="ChEBI" id="CHEBI:30616"/>
        <dbReference type="ChEBI" id="CHEBI:83421"/>
        <dbReference type="ChEBI" id="CHEBI:456216"/>
        <dbReference type="EC" id="2.7.11.1"/>
    </reaction>
    <physiologicalReaction direction="left-to-right" evidence="24">
        <dbReference type="Rhea" id="RHEA:17990"/>
    </physiologicalReaction>
</comment>
<evidence type="ECO:0000256" key="21">
    <source>
        <dbReference type="ARBA" id="ARBA00031858"/>
    </source>
</evidence>
<keyword evidence="11" id="KW-0547">Nucleotide-binding</keyword>
<evidence type="ECO:0000256" key="3">
    <source>
        <dbReference type="ARBA" id="ARBA00012513"/>
    </source>
</evidence>
<evidence type="ECO:0000256" key="2">
    <source>
        <dbReference type="ARBA" id="ARBA00004629"/>
    </source>
</evidence>
<dbReference type="GO" id="GO:0000776">
    <property type="term" value="C:kinetochore"/>
    <property type="evidence" value="ECO:0007669"/>
    <property type="project" value="UniProtKB-KW"/>
</dbReference>
<protein>
    <recommendedName>
        <fullName evidence="20">Serine/threonine-protein kinase PRP4 homolog</fullName>
        <ecNumber evidence="3">2.7.11.1</ecNumber>
    </recommendedName>
    <alternativeName>
        <fullName evidence="21">PRP4 pre-mRNA-processing factor 4 homolog</fullName>
    </alternativeName>
</protein>
<dbReference type="Pfam" id="PF00069">
    <property type="entry name" value="Pkinase"/>
    <property type="match status" value="1"/>
</dbReference>
<evidence type="ECO:0000313" key="30">
    <source>
        <dbReference type="Proteomes" id="UP000053240"/>
    </source>
</evidence>
<feature type="transmembrane region" description="Helical" evidence="27">
    <location>
        <begin position="18"/>
        <end position="35"/>
    </location>
</feature>
<evidence type="ECO:0000256" key="24">
    <source>
        <dbReference type="ARBA" id="ARBA00048977"/>
    </source>
</evidence>
<dbReference type="FunFam" id="3.30.200.20:FF:000123">
    <property type="entry name" value="serine/threonine-protein kinase PRP4 homolog"/>
    <property type="match status" value="1"/>
</dbReference>
<dbReference type="FunFam" id="1.10.510.10:FF:000078">
    <property type="entry name" value="Serine/threonine-protein kinase PRP4 homolog"/>
    <property type="match status" value="1"/>
</dbReference>
<keyword evidence="25" id="KW-0175">Coiled coil</keyword>
<dbReference type="PROSITE" id="PS00108">
    <property type="entry name" value="PROTEIN_KINASE_ST"/>
    <property type="match status" value="1"/>
</dbReference>
<evidence type="ECO:0000313" key="29">
    <source>
        <dbReference type="EMBL" id="KPJ09090.1"/>
    </source>
</evidence>
<keyword evidence="8" id="KW-0507">mRNA processing</keyword>
<keyword evidence="7" id="KW-0597">Phosphoprotein</keyword>
<accession>A0A194QVU9</accession>
<evidence type="ECO:0000256" key="25">
    <source>
        <dbReference type="SAM" id="Coils"/>
    </source>
</evidence>